<evidence type="ECO:0000313" key="2">
    <source>
        <dbReference type="EMBL" id="MBL7526390.1"/>
    </source>
</evidence>
<dbReference type="Proteomes" id="UP000809910">
    <property type="component" value="Unassembled WGS sequence"/>
</dbReference>
<keyword evidence="3" id="KW-1185">Reference proteome</keyword>
<dbReference type="InterPro" id="IPR036908">
    <property type="entry name" value="RlpA-like_sf"/>
</dbReference>
<keyword evidence="1" id="KW-0732">Signal</keyword>
<sequence length="497" mass="52063">MMNIKKILNFWVSVTATCLLSIAMVHANTQLPILISPTTSTTIQNPNSGITIIEYLVTNQMKSRHTFAMKPMGAVTQNTSAGRCGNPFVLQPGASCLLSLKVNRDKLSDLIDGPTVCVTKSPSDNSPGSYICTQASQNSIPRVLTIDPKFPYGSAPTGNVCVSSDYYATPETMLGSWAMIQAVTMDAQGNVLPSFLSGTNTVYAVGTAALGDQLGIPGCSGGCNQLNGFCFALKFNGKTPYPYMIFQSVNTGATPNTFDIYMAGGGSGNYPTQCPIFWGTGGNVNWGDHIESSSCSAYFGDYSSINSTYSVTYNGTAYPAKTTLQNACNFASAGQSGFNTQNWSNVSVVPVTCPTSLIQITGVELPASITTVGNQTIHNLSTLTDSDFAASTITPVTTTQMQDCKTPSSGYCSNVAVSVPNYQASISANLTAPLLTGTPPSSTYCQSNPGTSYCSWNNGTTSAGGSYCNANQSQCINCGGGSQWCICNGQTLTGCSS</sequence>
<reference evidence="2 3" key="1">
    <citation type="submission" date="2020-12" db="EMBL/GenBank/DDBJ databases">
        <title>WGS of Legionella: environmental sample.</title>
        <authorList>
            <person name="Cristino S."/>
            <person name="Girolamini L."/>
            <person name="Salaris S."/>
            <person name="Pascale M.R."/>
            <person name="Mazzotta M."/>
            <person name="Orsini M."/>
            <person name="Grottola A."/>
        </authorList>
    </citation>
    <scope>NUCLEOTIDE SEQUENCE [LARGE SCALE GENOMIC DNA]</scope>
    <source>
        <strain evidence="2 3">30cs62</strain>
    </source>
</reference>
<dbReference type="SUPFAM" id="SSF50685">
    <property type="entry name" value="Barwin-like endoglucanases"/>
    <property type="match status" value="1"/>
</dbReference>
<evidence type="ECO:0008006" key="4">
    <source>
        <dbReference type="Google" id="ProtNLM"/>
    </source>
</evidence>
<gene>
    <name evidence="2" type="ORF">I5282_07370</name>
</gene>
<protein>
    <recommendedName>
        <fullName evidence="4">Cellulase</fullName>
    </recommendedName>
</protein>
<proteinExistence type="predicted"/>
<dbReference type="EMBL" id="JADWVN010000013">
    <property type="protein sequence ID" value="MBL7526390.1"/>
    <property type="molecule type" value="Genomic_DNA"/>
</dbReference>
<feature type="signal peptide" evidence="1">
    <location>
        <begin position="1"/>
        <end position="27"/>
    </location>
</feature>
<comment type="caution">
    <text evidence="2">The sequence shown here is derived from an EMBL/GenBank/DDBJ whole genome shotgun (WGS) entry which is preliminary data.</text>
</comment>
<organism evidence="2 3">
    <name type="scientific">Legionella bononiensis</name>
    <dbReference type="NCBI Taxonomy" id="2793102"/>
    <lineage>
        <taxon>Bacteria</taxon>
        <taxon>Pseudomonadati</taxon>
        <taxon>Pseudomonadota</taxon>
        <taxon>Gammaproteobacteria</taxon>
        <taxon>Legionellales</taxon>
        <taxon>Legionellaceae</taxon>
        <taxon>Legionella</taxon>
    </lineage>
</organism>
<evidence type="ECO:0000256" key="1">
    <source>
        <dbReference type="SAM" id="SignalP"/>
    </source>
</evidence>
<name>A0ABS1WAK3_9GAMM</name>
<accession>A0ABS1WAK3</accession>
<dbReference type="RefSeq" id="WP_203110436.1">
    <property type="nucleotide sequence ID" value="NZ_JADOBG010000015.1"/>
</dbReference>
<evidence type="ECO:0000313" key="3">
    <source>
        <dbReference type="Proteomes" id="UP000809910"/>
    </source>
</evidence>
<feature type="chain" id="PRO_5046306131" description="Cellulase" evidence="1">
    <location>
        <begin position="28"/>
        <end position="497"/>
    </location>
</feature>